<comment type="catalytic activity">
    <reaction evidence="1">
        <text>ATP + protein L-histidine = ADP + protein N-phospho-L-histidine.</text>
        <dbReference type="EC" id="2.7.13.3"/>
    </reaction>
</comment>
<dbReference type="Proteomes" id="UP000095409">
    <property type="component" value="Unassembled WGS sequence"/>
</dbReference>
<evidence type="ECO:0000313" key="10">
    <source>
        <dbReference type="EMBL" id="CUO16461.1"/>
    </source>
</evidence>
<dbReference type="AlphaFoldDB" id="A0A174CSC8"/>
<dbReference type="InterPro" id="IPR036097">
    <property type="entry name" value="HisK_dim/P_sf"/>
</dbReference>
<gene>
    <name evidence="10" type="primary">yycG_1</name>
    <name evidence="10" type="ORF">ERS852394_01606</name>
</gene>
<keyword evidence="8" id="KW-1133">Transmembrane helix</keyword>
<keyword evidence="8" id="KW-0472">Membrane</keyword>
<dbReference type="InterPro" id="IPR036890">
    <property type="entry name" value="HATPase_C_sf"/>
</dbReference>
<evidence type="ECO:0000256" key="4">
    <source>
        <dbReference type="ARBA" id="ARBA00022553"/>
    </source>
</evidence>
<dbReference type="FunFam" id="3.30.565.10:FF:000006">
    <property type="entry name" value="Sensor histidine kinase WalK"/>
    <property type="match status" value="1"/>
</dbReference>
<dbReference type="InterPro" id="IPR050351">
    <property type="entry name" value="BphY/WalK/GraS-like"/>
</dbReference>
<protein>
    <recommendedName>
        <fullName evidence="3">histidine kinase</fullName>
        <ecNumber evidence="3">2.7.13.3</ecNumber>
    </recommendedName>
</protein>
<dbReference type="GO" id="GO:0005886">
    <property type="term" value="C:plasma membrane"/>
    <property type="evidence" value="ECO:0007669"/>
    <property type="project" value="TreeGrafter"/>
</dbReference>
<dbReference type="InterPro" id="IPR004358">
    <property type="entry name" value="Sig_transdc_His_kin-like_C"/>
</dbReference>
<feature type="domain" description="Histidine kinase" evidence="9">
    <location>
        <begin position="195"/>
        <end position="409"/>
    </location>
</feature>
<dbReference type="InterPro" id="IPR005467">
    <property type="entry name" value="His_kinase_dom"/>
</dbReference>
<evidence type="ECO:0000256" key="7">
    <source>
        <dbReference type="ARBA" id="ARBA00023012"/>
    </source>
</evidence>
<keyword evidence="4" id="KW-0597">Phosphoprotein</keyword>
<evidence type="ECO:0000256" key="3">
    <source>
        <dbReference type="ARBA" id="ARBA00012438"/>
    </source>
</evidence>
<organism evidence="10 11">
    <name type="scientific">Blautia obeum</name>
    <dbReference type="NCBI Taxonomy" id="40520"/>
    <lineage>
        <taxon>Bacteria</taxon>
        <taxon>Bacillati</taxon>
        <taxon>Bacillota</taxon>
        <taxon>Clostridia</taxon>
        <taxon>Lachnospirales</taxon>
        <taxon>Lachnospiraceae</taxon>
        <taxon>Blautia</taxon>
    </lineage>
</organism>
<dbReference type="CDD" id="cd00082">
    <property type="entry name" value="HisKA"/>
    <property type="match status" value="1"/>
</dbReference>
<dbReference type="InterPro" id="IPR003594">
    <property type="entry name" value="HATPase_dom"/>
</dbReference>
<dbReference type="Gene3D" id="1.10.287.130">
    <property type="match status" value="1"/>
</dbReference>
<dbReference type="SUPFAM" id="SSF55874">
    <property type="entry name" value="ATPase domain of HSP90 chaperone/DNA topoisomerase II/histidine kinase"/>
    <property type="match status" value="1"/>
</dbReference>
<dbReference type="SUPFAM" id="SSF47384">
    <property type="entry name" value="Homodimeric domain of signal transducing histidine kinase"/>
    <property type="match status" value="1"/>
</dbReference>
<dbReference type="SMART" id="SM00387">
    <property type="entry name" value="HATPase_c"/>
    <property type="match status" value="1"/>
</dbReference>
<dbReference type="PANTHER" id="PTHR45453:SF1">
    <property type="entry name" value="PHOSPHATE REGULON SENSOR PROTEIN PHOR"/>
    <property type="match status" value="1"/>
</dbReference>
<keyword evidence="6 10" id="KW-0418">Kinase</keyword>
<dbReference type="EMBL" id="CYZD01000006">
    <property type="protein sequence ID" value="CUO16461.1"/>
    <property type="molecule type" value="Genomic_DNA"/>
</dbReference>
<dbReference type="EC" id="2.7.13.3" evidence="3"/>
<dbReference type="GO" id="GO:0004721">
    <property type="term" value="F:phosphoprotein phosphatase activity"/>
    <property type="evidence" value="ECO:0007669"/>
    <property type="project" value="TreeGrafter"/>
</dbReference>
<dbReference type="Pfam" id="PF02518">
    <property type="entry name" value="HATPase_c"/>
    <property type="match status" value="1"/>
</dbReference>
<evidence type="ECO:0000256" key="6">
    <source>
        <dbReference type="ARBA" id="ARBA00022777"/>
    </source>
</evidence>
<evidence type="ECO:0000259" key="9">
    <source>
        <dbReference type="PROSITE" id="PS50109"/>
    </source>
</evidence>
<dbReference type="SMART" id="SM00388">
    <property type="entry name" value="HisKA"/>
    <property type="match status" value="1"/>
</dbReference>
<sequence length="411" mass="46360">MGKLGKETKNLLLAITVICLISFLLAAGLSFLLAKDFQHEMLLHDYGVSGYQLNHEDKLQISAFTAHPNESDIERGKEALASIGYSEATSMQLLPTVREYRNQTMLYLFLLLLFLFGMVYLVLLFYLRRQHRAIDDAGSKIREFLDGNSMSRIECSQTGDWYSLFHDVNEMATILSAHAESQKQTKEFLQDIISDVSHQIKTPLSALKMYHEIISSHKGEAETVANFSEKSQREIKRMENVIYTLLKLARLDAGIIQMEKAEENVSALMQDVLERFETWAEQDHKEITLSGKDDISLNCDALWMSEAIGNIVKNALEHTQPGGHISVQWTQSPLLTQIVITDDGKGIHQEDLYNIFKRFYRSRFSSDVHGIGLGLPLAKSIVEAHGGTISVTSTLDVGTTFTLNFFSLTNE</sequence>
<proteinExistence type="predicted"/>
<evidence type="ECO:0000256" key="2">
    <source>
        <dbReference type="ARBA" id="ARBA00004370"/>
    </source>
</evidence>
<evidence type="ECO:0000256" key="8">
    <source>
        <dbReference type="SAM" id="Phobius"/>
    </source>
</evidence>
<dbReference type="InterPro" id="IPR003661">
    <property type="entry name" value="HisK_dim/P_dom"/>
</dbReference>
<dbReference type="Pfam" id="PF00512">
    <property type="entry name" value="HisKA"/>
    <property type="match status" value="1"/>
</dbReference>
<evidence type="ECO:0000256" key="1">
    <source>
        <dbReference type="ARBA" id="ARBA00000085"/>
    </source>
</evidence>
<dbReference type="Gene3D" id="3.30.565.10">
    <property type="entry name" value="Histidine kinase-like ATPase, C-terminal domain"/>
    <property type="match status" value="1"/>
</dbReference>
<feature type="transmembrane region" description="Helical" evidence="8">
    <location>
        <begin position="105"/>
        <end position="127"/>
    </location>
</feature>
<dbReference type="PROSITE" id="PS50109">
    <property type="entry name" value="HIS_KIN"/>
    <property type="match status" value="1"/>
</dbReference>
<keyword evidence="8" id="KW-0812">Transmembrane</keyword>
<accession>A0A174CSC8</accession>
<dbReference type="GO" id="GO:0000155">
    <property type="term" value="F:phosphorelay sensor kinase activity"/>
    <property type="evidence" value="ECO:0007669"/>
    <property type="project" value="InterPro"/>
</dbReference>
<dbReference type="RefSeq" id="WP_055066044.1">
    <property type="nucleotide sequence ID" value="NZ_CYZD01000006.1"/>
</dbReference>
<dbReference type="GO" id="GO:0016036">
    <property type="term" value="P:cellular response to phosphate starvation"/>
    <property type="evidence" value="ECO:0007669"/>
    <property type="project" value="TreeGrafter"/>
</dbReference>
<keyword evidence="5 10" id="KW-0808">Transferase</keyword>
<dbReference type="PRINTS" id="PR00344">
    <property type="entry name" value="BCTRLSENSOR"/>
</dbReference>
<evidence type="ECO:0000313" key="11">
    <source>
        <dbReference type="Proteomes" id="UP000095409"/>
    </source>
</evidence>
<dbReference type="CDD" id="cd00075">
    <property type="entry name" value="HATPase"/>
    <property type="match status" value="1"/>
</dbReference>
<feature type="transmembrane region" description="Helical" evidence="8">
    <location>
        <begin position="12"/>
        <end position="34"/>
    </location>
</feature>
<dbReference type="PANTHER" id="PTHR45453">
    <property type="entry name" value="PHOSPHATE REGULON SENSOR PROTEIN PHOR"/>
    <property type="match status" value="1"/>
</dbReference>
<name>A0A174CSC8_9FIRM</name>
<reference evidence="10 11" key="1">
    <citation type="submission" date="2015-09" db="EMBL/GenBank/DDBJ databases">
        <authorList>
            <consortium name="Pathogen Informatics"/>
        </authorList>
    </citation>
    <scope>NUCLEOTIDE SEQUENCE [LARGE SCALE GENOMIC DNA]</scope>
    <source>
        <strain evidence="10 11">2789STDY5608837</strain>
    </source>
</reference>
<evidence type="ECO:0000256" key="5">
    <source>
        <dbReference type="ARBA" id="ARBA00022679"/>
    </source>
</evidence>
<comment type="subcellular location">
    <subcellularLocation>
        <location evidence="2">Membrane</location>
    </subcellularLocation>
</comment>
<keyword evidence="7" id="KW-0902">Two-component regulatory system</keyword>